<dbReference type="Pfam" id="PF13676">
    <property type="entry name" value="TIR_2"/>
    <property type="match status" value="1"/>
</dbReference>
<sequence length="1006" mass="111543">MRLTIIITLIPTMRKFSLDSRLKTAMAAQQQRQTVTSSGISNKYMSSSQSSFSIASSKEVSSSIAALTTAASAVNHLLNGPYTEDDLLALPLDDLTQLCTNATAQDVEKARQKYSALVEKFIDLLKTSSKAPSLLDKIHSIIQKAWSVPTHGHELGLTLCNTLRIRGGLDFMIKNCRGDDQRLKFSSATLLEQCLITENRAYVVEHGLDAVVSVACLCMNPKNKDLNYARVGIGILEHLFKHSQNTCSKVIALGGLEQLVFACRMADVEVLRHCASAIVNLALYGGAENQERMISSKVPTWTFPLALQNDENVRYYACLAVAVLVANKEIEASVKDGGVLDLIEPFLTSHNPSEFAKSNLAHAHGQAKQWLEKLVPVLSSKREEARSLAAFHFCMEAGIKKEQGKTDIFHEIGVIEPLKKVASCPNAVASKFAAKALILMGEEVPHKLSQQVPLWSTDDVKEWVKQIGFAEYVQNFVDSRVDGDLLLQLTEENLKEDIGLTNGIKRRRFTRELQNLKKIADYSSKDSGNLNGTLLLAGKEFAIYTYNFLNAGIDEAYLDSISEDQLLTECGIVNSIHRVKIMESIKRHLNSKKASPTDEIETTDKNLDVFVSYRRSNGSQLASLLKVHLQLRGFSVFLDVERLEAGKFDNNLLQSIKQAKHFLLVLTTDALGRCINDDEGKDWVHREIVAALQSQCNIIPIIDNFQWPQVEELPEDMRAVCHFNGVSLRLGSKDISSPGTPASSSMRHPPAYHRIPSNESQNNKDSSKETINKDGTKNRFRKTSSPIRPIGMPSTPSRKFVYTNPGKSPEPKRPARHPSLSSTRSRSLELLDQPEKVIKRLTDGSEPAAARPRSRSLDDFLEESPVSVKLDEVLSLQESSKISALPVPRPRTKSVKEAKAKLDFPSRQLSLDSELSKNKLTDCCDIQGRENNNSSNENNNGSNEKCSLSKSKSCGAGLDEEESISSNEFPSNVPQGSLQSLQGIFEKKKSKFMNKCVSRMRSLIKK</sequence>
<evidence type="ECO:0000256" key="9">
    <source>
        <dbReference type="ARBA" id="ARBA00023027"/>
    </source>
</evidence>
<dbReference type="InterPro" id="IPR000157">
    <property type="entry name" value="TIR_dom"/>
</dbReference>
<protein>
    <recommendedName>
        <fullName evidence="3">ADP-ribosyl cyclase/cyclic ADP-ribose hydrolase</fullName>
        <ecNumber evidence="3">3.2.2.6</ecNumber>
    </recommendedName>
</protein>
<comment type="catalytic activity">
    <reaction evidence="10">
        <text>NAD(+) + H2O = ADP-D-ribose + nicotinamide + H(+)</text>
        <dbReference type="Rhea" id="RHEA:16301"/>
        <dbReference type="ChEBI" id="CHEBI:15377"/>
        <dbReference type="ChEBI" id="CHEBI:15378"/>
        <dbReference type="ChEBI" id="CHEBI:17154"/>
        <dbReference type="ChEBI" id="CHEBI:57540"/>
        <dbReference type="ChEBI" id="CHEBI:57967"/>
        <dbReference type="EC" id="3.2.2.6"/>
    </reaction>
    <physiologicalReaction direction="left-to-right" evidence="10">
        <dbReference type="Rhea" id="RHEA:16302"/>
    </physiologicalReaction>
</comment>
<dbReference type="FunFam" id="1.10.150.50:FF:000043">
    <property type="entry name" value="Sterile alpha and TIR motif-containing 1"/>
    <property type="match status" value="1"/>
</dbReference>
<evidence type="ECO:0000256" key="3">
    <source>
        <dbReference type="ARBA" id="ARBA00011982"/>
    </source>
</evidence>
<keyword evidence="6" id="KW-0677">Repeat</keyword>
<evidence type="ECO:0000256" key="1">
    <source>
        <dbReference type="ARBA" id="ARBA00004496"/>
    </source>
</evidence>
<dbReference type="OrthoDB" id="202764at2759"/>
<dbReference type="Gene3D" id="1.25.10.10">
    <property type="entry name" value="Leucine-rich Repeat Variant"/>
    <property type="match status" value="1"/>
</dbReference>
<dbReference type="AlphaFoldDB" id="A0A8J2HAQ0"/>
<feature type="compositionally biased region" description="Basic and acidic residues" evidence="11">
    <location>
        <begin position="765"/>
        <end position="777"/>
    </location>
</feature>
<dbReference type="SUPFAM" id="SSF48371">
    <property type="entry name" value="ARM repeat"/>
    <property type="match status" value="1"/>
</dbReference>
<dbReference type="GO" id="GO:0035591">
    <property type="term" value="F:signaling adaptor activity"/>
    <property type="evidence" value="ECO:0007669"/>
    <property type="project" value="InterPro"/>
</dbReference>
<evidence type="ECO:0000256" key="6">
    <source>
        <dbReference type="ARBA" id="ARBA00022737"/>
    </source>
</evidence>
<dbReference type="CDD" id="cd09501">
    <property type="entry name" value="SAM_SARM1-like_repeat1"/>
    <property type="match status" value="1"/>
</dbReference>
<dbReference type="PANTHER" id="PTHR22998">
    <property type="entry name" value="SARM1"/>
    <property type="match status" value="1"/>
</dbReference>
<keyword evidence="8" id="KW-0391">Immunity</keyword>
<evidence type="ECO:0000256" key="2">
    <source>
        <dbReference type="ARBA" id="ARBA00008291"/>
    </source>
</evidence>
<feature type="compositionally biased region" description="Polar residues" evidence="11">
    <location>
        <begin position="734"/>
        <end position="746"/>
    </location>
</feature>
<feature type="region of interest" description="Disordered" evidence="11">
    <location>
        <begin position="957"/>
        <end position="976"/>
    </location>
</feature>
<dbReference type="GO" id="GO:0007165">
    <property type="term" value="P:signal transduction"/>
    <property type="evidence" value="ECO:0007669"/>
    <property type="project" value="InterPro"/>
</dbReference>
<dbReference type="EMBL" id="CAJNRD030001119">
    <property type="protein sequence ID" value="CAG5089647.1"/>
    <property type="molecule type" value="Genomic_DNA"/>
</dbReference>
<dbReference type="SMART" id="SM00454">
    <property type="entry name" value="SAM"/>
    <property type="match status" value="2"/>
</dbReference>
<feature type="compositionally biased region" description="Polar residues" evidence="11">
    <location>
        <begin position="964"/>
        <end position="976"/>
    </location>
</feature>
<dbReference type="FunFam" id="3.40.50.10140:FF:000012">
    <property type="entry name" value="Sterile alpha and TIR motif-containing protein"/>
    <property type="match status" value="1"/>
</dbReference>
<feature type="region of interest" description="Disordered" evidence="11">
    <location>
        <begin position="929"/>
        <end position="948"/>
    </location>
</feature>
<comment type="similarity">
    <text evidence="2">Belongs to the SARM1 family.</text>
</comment>
<evidence type="ECO:0000313" key="15">
    <source>
        <dbReference type="Proteomes" id="UP000786811"/>
    </source>
</evidence>
<dbReference type="GO" id="GO:0048678">
    <property type="term" value="P:response to axon injury"/>
    <property type="evidence" value="ECO:0007669"/>
    <property type="project" value="InterPro"/>
</dbReference>
<keyword evidence="7 14" id="KW-0378">Hydrolase</keyword>
<evidence type="ECO:0000256" key="5">
    <source>
        <dbReference type="ARBA" id="ARBA00022588"/>
    </source>
</evidence>
<dbReference type="GO" id="GO:0044297">
    <property type="term" value="C:cell body"/>
    <property type="evidence" value="ECO:0007669"/>
    <property type="project" value="UniProtKB-ARBA"/>
</dbReference>
<proteinExistence type="inferred from homology"/>
<dbReference type="InterPro" id="IPR016024">
    <property type="entry name" value="ARM-type_fold"/>
</dbReference>
<dbReference type="InterPro" id="IPR013761">
    <property type="entry name" value="SAM/pointed_sf"/>
</dbReference>
<keyword evidence="5" id="KW-0399">Innate immunity</keyword>
<evidence type="ECO:0000259" key="13">
    <source>
        <dbReference type="PROSITE" id="PS50105"/>
    </source>
</evidence>
<evidence type="ECO:0000256" key="7">
    <source>
        <dbReference type="ARBA" id="ARBA00022801"/>
    </source>
</evidence>
<dbReference type="SMART" id="SM00255">
    <property type="entry name" value="TIR"/>
    <property type="match status" value="1"/>
</dbReference>
<dbReference type="GO" id="GO:0003953">
    <property type="term" value="F:NAD+ nucleosidase activity"/>
    <property type="evidence" value="ECO:0007669"/>
    <property type="project" value="InterPro"/>
</dbReference>
<feature type="compositionally biased region" description="Low complexity" evidence="11">
    <location>
        <begin position="930"/>
        <end position="944"/>
    </location>
</feature>
<dbReference type="CDD" id="cd24153">
    <property type="entry name" value="SARM1_N"/>
    <property type="match status" value="1"/>
</dbReference>
<dbReference type="PROSITE" id="PS50105">
    <property type="entry name" value="SAM_DOMAIN"/>
    <property type="match status" value="1"/>
</dbReference>
<name>A0A8J2HAQ0_COTCN</name>
<dbReference type="GO" id="GO:0030425">
    <property type="term" value="C:dendrite"/>
    <property type="evidence" value="ECO:0007669"/>
    <property type="project" value="TreeGrafter"/>
</dbReference>
<dbReference type="SUPFAM" id="SSF52200">
    <property type="entry name" value="Toll/Interleukin receptor TIR domain"/>
    <property type="match status" value="1"/>
</dbReference>
<accession>A0A8J2HAQ0</accession>
<evidence type="ECO:0000313" key="14">
    <source>
        <dbReference type="EMBL" id="CAG5089647.1"/>
    </source>
</evidence>
<dbReference type="Gene3D" id="3.40.50.10140">
    <property type="entry name" value="Toll/interleukin-1 receptor homology (TIR) domain"/>
    <property type="match status" value="1"/>
</dbReference>
<dbReference type="PROSITE" id="PS50104">
    <property type="entry name" value="TIR"/>
    <property type="match status" value="1"/>
</dbReference>
<dbReference type="InterPro" id="IPR035897">
    <property type="entry name" value="Toll_tir_struct_dom_sf"/>
</dbReference>
<evidence type="ECO:0000256" key="4">
    <source>
        <dbReference type="ARBA" id="ARBA00022490"/>
    </source>
</evidence>
<dbReference type="InterPro" id="IPR011989">
    <property type="entry name" value="ARM-like"/>
</dbReference>
<feature type="region of interest" description="Disordered" evidence="11">
    <location>
        <begin position="732"/>
        <end position="834"/>
    </location>
</feature>
<keyword evidence="9" id="KW-0520">NAD</keyword>
<comment type="caution">
    <text evidence="14">The sequence shown here is derived from an EMBL/GenBank/DDBJ whole genome shotgun (WGS) entry which is preliminary data.</text>
</comment>
<dbReference type="Gene3D" id="1.10.150.50">
    <property type="entry name" value="Transcription Factor, Ets-1"/>
    <property type="match status" value="2"/>
</dbReference>
<feature type="domain" description="SAM" evidence="13">
    <location>
        <begin position="455"/>
        <end position="519"/>
    </location>
</feature>
<feature type="domain" description="TIR" evidence="12">
    <location>
        <begin position="605"/>
        <end position="782"/>
    </location>
</feature>
<dbReference type="GO" id="GO:0061809">
    <property type="term" value="F:NAD+ nucleosidase activity, cyclic ADP-ribose generating"/>
    <property type="evidence" value="ECO:0007669"/>
    <property type="project" value="UniProtKB-EC"/>
</dbReference>
<dbReference type="InterPro" id="IPR001660">
    <property type="entry name" value="SAM"/>
</dbReference>
<gene>
    <name evidence="14" type="ORF">HICCMSTLAB_LOCUS5316</name>
</gene>
<keyword evidence="4" id="KW-0963">Cytoplasm</keyword>
<dbReference type="PANTHER" id="PTHR22998:SF1">
    <property type="entry name" value="NAD(+) HYDROLASE SARM1"/>
    <property type="match status" value="1"/>
</dbReference>
<dbReference type="Pfam" id="PF07647">
    <property type="entry name" value="SAM_2"/>
    <property type="match status" value="2"/>
</dbReference>
<dbReference type="SUPFAM" id="SSF47769">
    <property type="entry name" value="SAM/Pointed domain"/>
    <property type="match status" value="2"/>
</dbReference>
<keyword evidence="15" id="KW-1185">Reference proteome</keyword>
<evidence type="ECO:0000259" key="12">
    <source>
        <dbReference type="PROSITE" id="PS50104"/>
    </source>
</evidence>
<dbReference type="GO" id="GO:0045087">
    <property type="term" value="P:innate immune response"/>
    <property type="evidence" value="ECO:0007669"/>
    <property type="project" value="UniProtKB-KW"/>
</dbReference>
<dbReference type="InterPro" id="IPR039184">
    <property type="entry name" value="SARM1"/>
</dbReference>
<evidence type="ECO:0000256" key="11">
    <source>
        <dbReference type="SAM" id="MobiDB-lite"/>
    </source>
</evidence>
<dbReference type="Proteomes" id="UP000786811">
    <property type="component" value="Unassembled WGS sequence"/>
</dbReference>
<comment type="subcellular location">
    <subcellularLocation>
        <location evidence="1">Cytoplasm</location>
    </subcellularLocation>
</comment>
<dbReference type="GO" id="GO:0005737">
    <property type="term" value="C:cytoplasm"/>
    <property type="evidence" value="ECO:0007669"/>
    <property type="project" value="UniProtKB-SubCell"/>
</dbReference>
<reference evidence="14" key="1">
    <citation type="submission" date="2021-04" db="EMBL/GenBank/DDBJ databases">
        <authorList>
            <person name="Chebbi M.A.C M."/>
        </authorList>
    </citation>
    <scope>NUCLEOTIDE SEQUENCE</scope>
</reference>
<dbReference type="EC" id="3.2.2.6" evidence="3"/>
<evidence type="ECO:0000256" key="10">
    <source>
        <dbReference type="ARBA" id="ARBA00047304"/>
    </source>
</evidence>
<evidence type="ECO:0000256" key="8">
    <source>
        <dbReference type="ARBA" id="ARBA00022859"/>
    </source>
</evidence>
<dbReference type="GO" id="GO:0019677">
    <property type="term" value="P:NAD+ catabolic process"/>
    <property type="evidence" value="ECO:0007669"/>
    <property type="project" value="UniProtKB-ARBA"/>
</dbReference>
<organism evidence="14 15">
    <name type="scientific">Cotesia congregata</name>
    <name type="common">Parasitoid wasp</name>
    <name type="synonym">Apanteles congregatus</name>
    <dbReference type="NCBI Taxonomy" id="51543"/>
    <lineage>
        <taxon>Eukaryota</taxon>
        <taxon>Metazoa</taxon>
        <taxon>Ecdysozoa</taxon>
        <taxon>Arthropoda</taxon>
        <taxon>Hexapoda</taxon>
        <taxon>Insecta</taxon>
        <taxon>Pterygota</taxon>
        <taxon>Neoptera</taxon>
        <taxon>Endopterygota</taxon>
        <taxon>Hymenoptera</taxon>
        <taxon>Apocrita</taxon>
        <taxon>Ichneumonoidea</taxon>
        <taxon>Braconidae</taxon>
        <taxon>Microgastrinae</taxon>
        <taxon>Cotesia</taxon>
    </lineage>
</organism>
<dbReference type="GO" id="GO:0034128">
    <property type="term" value="P:negative regulation of MyD88-independent toll-like receptor signaling pathway"/>
    <property type="evidence" value="ECO:0007669"/>
    <property type="project" value="InterPro"/>
</dbReference>